<reference evidence="2" key="1">
    <citation type="journal article" date="2020" name="Stud. Mycol.">
        <title>101 Dothideomycetes genomes: a test case for predicting lifestyles and emergence of pathogens.</title>
        <authorList>
            <person name="Haridas S."/>
            <person name="Albert R."/>
            <person name="Binder M."/>
            <person name="Bloem J."/>
            <person name="Labutti K."/>
            <person name="Salamov A."/>
            <person name="Andreopoulos B."/>
            <person name="Baker S."/>
            <person name="Barry K."/>
            <person name="Bills G."/>
            <person name="Bluhm B."/>
            <person name="Cannon C."/>
            <person name="Castanera R."/>
            <person name="Culley D."/>
            <person name="Daum C."/>
            <person name="Ezra D."/>
            <person name="Gonzalez J."/>
            <person name="Henrissat B."/>
            <person name="Kuo A."/>
            <person name="Liang C."/>
            <person name="Lipzen A."/>
            <person name="Lutzoni F."/>
            <person name="Magnuson J."/>
            <person name="Mondo S."/>
            <person name="Nolan M."/>
            <person name="Ohm R."/>
            <person name="Pangilinan J."/>
            <person name="Park H.-J."/>
            <person name="Ramirez L."/>
            <person name="Alfaro M."/>
            <person name="Sun H."/>
            <person name="Tritt A."/>
            <person name="Yoshinaga Y."/>
            <person name="Zwiers L.-H."/>
            <person name="Turgeon B."/>
            <person name="Goodwin S."/>
            <person name="Spatafora J."/>
            <person name="Crous P."/>
            <person name="Grigoriev I."/>
        </authorList>
    </citation>
    <scope>NUCLEOTIDE SEQUENCE</scope>
    <source>
        <strain evidence="2">CBS 110217</strain>
    </source>
</reference>
<accession>A0A9P4H6C2</accession>
<organism evidence="2 3">
    <name type="scientific">Setomelanomma holmii</name>
    <dbReference type="NCBI Taxonomy" id="210430"/>
    <lineage>
        <taxon>Eukaryota</taxon>
        <taxon>Fungi</taxon>
        <taxon>Dikarya</taxon>
        <taxon>Ascomycota</taxon>
        <taxon>Pezizomycotina</taxon>
        <taxon>Dothideomycetes</taxon>
        <taxon>Pleosporomycetidae</taxon>
        <taxon>Pleosporales</taxon>
        <taxon>Pleosporineae</taxon>
        <taxon>Phaeosphaeriaceae</taxon>
        <taxon>Setomelanomma</taxon>
    </lineage>
</organism>
<name>A0A9P4H6C2_9PLEO</name>
<evidence type="ECO:0000256" key="1">
    <source>
        <dbReference type="SAM" id="MobiDB-lite"/>
    </source>
</evidence>
<sequence>MTSPCILCAPQATHDHSPHVEPQSGFWSATNAYSDYPLAHCEDCEVDVDPDHYNHNFERHDRGLDGYHYPQKGDELPRLCGSTQTKDRNEVIWEIPTRPPVPFQPLPPQRSSSAAEWQPFSEAAFQSSYSDYEIVRWDTTTTSLSQRNYNAAEHRTMNYGAQCETASLEFNRELDPASRDASDSCIILGSFQCDVRGCSAKFKDVSSMEKLDRCIVVRKEDARECFEDAMHLRSIIVPGPCSRSTSRSSLSDHVEHRTRHGRADGLESQNGTFVMRMLWRCVFKPIEQNVYDMASTSECGAEA</sequence>
<protein>
    <submittedName>
        <fullName evidence="2">Uncharacterized protein</fullName>
    </submittedName>
</protein>
<proteinExistence type="predicted"/>
<comment type="caution">
    <text evidence="2">The sequence shown here is derived from an EMBL/GenBank/DDBJ whole genome shotgun (WGS) entry which is preliminary data.</text>
</comment>
<dbReference type="Proteomes" id="UP000799777">
    <property type="component" value="Unassembled WGS sequence"/>
</dbReference>
<dbReference type="EMBL" id="ML978206">
    <property type="protein sequence ID" value="KAF2028991.1"/>
    <property type="molecule type" value="Genomic_DNA"/>
</dbReference>
<gene>
    <name evidence="2" type="ORF">EK21DRAFT_90207</name>
</gene>
<feature type="compositionally biased region" description="Basic and acidic residues" evidence="1">
    <location>
        <begin position="250"/>
        <end position="265"/>
    </location>
</feature>
<evidence type="ECO:0000313" key="3">
    <source>
        <dbReference type="Proteomes" id="UP000799777"/>
    </source>
</evidence>
<dbReference type="AlphaFoldDB" id="A0A9P4H6C2"/>
<feature type="region of interest" description="Disordered" evidence="1">
    <location>
        <begin position="242"/>
        <end position="266"/>
    </location>
</feature>
<keyword evidence="3" id="KW-1185">Reference proteome</keyword>
<evidence type="ECO:0000313" key="2">
    <source>
        <dbReference type="EMBL" id="KAF2028991.1"/>
    </source>
</evidence>